<gene>
    <name evidence="12" type="ORF">FDP41_012376</name>
</gene>
<evidence type="ECO:0000256" key="10">
    <source>
        <dbReference type="ARBA" id="ARBA00023242"/>
    </source>
</evidence>
<evidence type="ECO:0000256" key="1">
    <source>
        <dbReference type="ARBA" id="ARBA00001936"/>
    </source>
</evidence>
<sequence length="447" mass="52202">MGKRQGLRKVVFFEREVIRSENSHHDDNDTTSSSSSIINHGRVLGWKERKWYEQHHTINGGDDTAISESTFNSDLSVFQFNVLHDDLNSQIHERIFTKIRFDYILHTLLPKVNADVICLNEVGNYFLKRLLDECSHMWMKELNYNFISHIDRERFDLMYSHPSTSKKSKHVDEATQMTVEKGGFVCLVISKIPFVQSHNYYYQNDLVYSRRPATMVTLANHVIIMNVHLKAYKECHPIRKKQLKCIYALFRVPRVAFKSHENSESEASQAILNNENRFTYHYSIEDLPTTSKQHAEKKEFLEHFPNVKSVILCGDFNFNHGFEENNISDYGIEDVYAKLHYDLLDKEESYTFDYLKNPIVNLYSETSRGRCRYDRILLFNRPSSKISGMLHAYHCEILENKAFKDNIFASDHYALLTKFTVSNDSNTIHPSCSTVISSNNSNQVDDK</sequence>
<dbReference type="InterPro" id="IPR036691">
    <property type="entry name" value="Endo/exonu/phosph_ase_sf"/>
</dbReference>
<dbReference type="VEuPathDB" id="AmoebaDB:NF0071830"/>
<comment type="caution">
    <text evidence="12">The sequence shown here is derived from an EMBL/GenBank/DDBJ whole genome shotgun (WGS) entry which is preliminary data.</text>
</comment>
<evidence type="ECO:0000256" key="2">
    <source>
        <dbReference type="ARBA" id="ARBA00001946"/>
    </source>
</evidence>
<keyword evidence="8" id="KW-0460">Magnesium</keyword>
<dbReference type="Pfam" id="PF03372">
    <property type="entry name" value="Exo_endo_phos"/>
    <property type="match status" value="1"/>
</dbReference>
<evidence type="ECO:0000256" key="4">
    <source>
        <dbReference type="ARBA" id="ARBA00022722"/>
    </source>
</evidence>
<dbReference type="PANTHER" id="PTHR15822:SF4">
    <property type="entry name" value="TYROSYL-DNA PHOSPHODIESTERASE 2"/>
    <property type="match status" value="1"/>
</dbReference>
<dbReference type="OrthoDB" id="9975959at2759"/>
<evidence type="ECO:0000256" key="8">
    <source>
        <dbReference type="ARBA" id="ARBA00022842"/>
    </source>
</evidence>
<dbReference type="VEuPathDB" id="AmoebaDB:FDP41_012376"/>
<evidence type="ECO:0000313" key="13">
    <source>
        <dbReference type="Proteomes" id="UP000444721"/>
    </source>
</evidence>
<evidence type="ECO:0000256" key="6">
    <source>
        <dbReference type="ARBA" id="ARBA00022763"/>
    </source>
</evidence>
<accession>A0A6A5C8W0</accession>
<dbReference type="GO" id="GO:0046872">
    <property type="term" value="F:metal ion binding"/>
    <property type="evidence" value="ECO:0007669"/>
    <property type="project" value="UniProtKB-KW"/>
</dbReference>
<keyword evidence="4" id="KW-0540">Nuclease</keyword>
<dbReference type="AlphaFoldDB" id="A0A6A5C8W0"/>
<keyword evidence="13" id="KW-1185">Reference proteome</keyword>
<evidence type="ECO:0000313" key="12">
    <source>
        <dbReference type="EMBL" id="KAF0981719.1"/>
    </source>
</evidence>
<keyword evidence="10" id="KW-0539">Nucleus</keyword>
<keyword evidence="6" id="KW-0227">DNA damage</keyword>
<dbReference type="GO" id="GO:0006281">
    <property type="term" value="P:DNA repair"/>
    <property type="evidence" value="ECO:0007669"/>
    <property type="project" value="UniProtKB-KW"/>
</dbReference>
<evidence type="ECO:0000256" key="5">
    <source>
        <dbReference type="ARBA" id="ARBA00022723"/>
    </source>
</evidence>
<dbReference type="PANTHER" id="PTHR15822">
    <property type="entry name" value="TRAF AND TNF RECEPTOR-ASSOCIATED PROTEIN"/>
    <property type="match status" value="1"/>
</dbReference>
<dbReference type="SUPFAM" id="SSF56219">
    <property type="entry name" value="DNase I-like"/>
    <property type="match status" value="1"/>
</dbReference>
<dbReference type="Proteomes" id="UP000444721">
    <property type="component" value="Unassembled WGS sequence"/>
</dbReference>
<proteinExistence type="predicted"/>
<evidence type="ECO:0000259" key="11">
    <source>
        <dbReference type="Pfam" id="PF03372"/>
    </source>
</evidence>
<dbReference type="InterPro" id="IPR051547">
    <property type="entry name" value="TDP2-like"/>
</dbReference>
<keyword evidence="5" id="KW-0479">Metal-binding</keyword>
<feature type="domain" description="Endonuclease/exonuclease/phosphatase" evidence="11">
    <location>
        <begin position="105"/>
        <end position="412"/>
    </location>
</feature>
<dbReference type="InterPro" id="IPR005135">
    <property type="entry name" value="Endo/exonuclease/phosphatase"/>
</dbReference>
<dbReference type="Gene3D" id="3.60.10.10">
    <property type="entry name" value="Endonuclease/exonuclease/phosphatase"/>
    <property type="match status" value="1"/>
</dbReference>
<comment type="cofactor">
    <cofactor evidence="1">
        <name>Mn(2+)</name>
        <dbReference type="ChEBI" id="CHEBI:29035"/>
    </cofactor>
</comment>
<reference evidence="12 13" key="1">
    <citation type="journal article" date="2019" name="Sci. Rep.">
        <title>Nanopore sequencing improves the draft genome of the human pathogenic amoeba Naegleria fowleri.</title>
        <authorList>
            <person name="Liechti N."/>
            <person name="Schurch N."/>
            <person name="Bruggmann R."/>
            <person name="Wittwer M."/>
        </authorList>
    </citation>
    <scope>NUCLEOTIDE SEQUENCE [LARGE SCALE GENOMIC DNA]</scope>
    <source>
        <strain evidence="12 13">ATCC 30894</strain>
    </source>
</reference>
<protein>
    <recommendedName>
        <fullName evidence="11">Endonuclease/exonuclease/phosphatase domain-containing protein</fullName>
    </recommendedName>
</protein>
<organism evidence="12 13">
    <name type="scientific">Naegleria fowleri</name>
    <name type="common">Brain eating amoeba</name>
    <dbReference type="NCBI Taxonomy" id="5763"/>
    <lineage>
        <taxon>Eukaryota</taxon>
        <taxon>Discoba</taxon>
        <taxon>Heterolobosea</taxon>
        <taxon>Tetramitia</taxon>
        <taxon>Eutetramitia</taxon>
        <taxon>Vahlkampfiidae</taxon>
        <taxon>Naegleria</taxon>
    </lineage>
</organism>
<evidence type="ECO:0000256" key="9">
    <source>
        <dbReference type="ARBA" id="ARBA00023204"/>
    </source>
</evidence>
<dbReference type="GO" id="GO:0004518">
    <property type="term" value="F:nuclease activity"/>
    <property type="evidence" value="ECO:0007669"/>
    <property type="project" value="UniProtKB-KW"/>
</dbReference>
<evidence type="ECO:0000256" key="7">
    <source>
        <dbReference type="ARBA" id="ARBA00022801"/>
    </source>
</evidence>
<keyword evidence="9" id="KW-0234">DNA repair</keyword>
<comment type="cofactor">
    <cofactor evidence="2">
        <name>Mg(2+)</name>
        <dbReference type="ChEBI" id="CHEBI:18420"/>
    </cofactor>
</comment>
<dbReference type="GO" id="GO:0016787">
    <property type="term" value="F:hydrolase activity"/>
    <property type="evidence" value="ECO:0007669"/>
    <property type="project" value="UniProtKB-KW"/>
</dbReference>
<dbReference type="RefSeq" id="XP_044566432.1">
    <property type="nucleotide sequence ID" value="XM_044702889.1"/>
</dbReference>
<dbReference type="GeneID" id="68119591"/>
<evidence type="ECO:0000256" key="3">
    <source>
        <dbReference type="ARBA" id="ARBA00004322"/>
    </source>
</evidence>
<dbReference type="VEuPathDB" id="AmoebaDB:NfTy_039970"/>
<keyword evidence="7" id="KW-0378">Hydrolase</keyword>
<comment type="subcellular location">
    <subcellularLocation>
        <location evidence="3">Nucleus</location>
        <location evidence="3">PML body</location>
    </subcellularLocation>
</comment>
<name>A0A6A5C8W0_NAEFO</name>
<dbReference type="EMBL" id="VFQX01000013">
    <property type="protein sequence ID" value="KAF0981719.1"/>
    <property type="molecule type" value="Genomic_DNA"/>
</dbReference>